<dbReference type="InterPro" id="IPR029062">
    <property type="entry name" value="Class_I_gatase-like"/>
</dbReference>
<dbReference type="InterPro" id="IPR018060">
    <property type="entry name" value="HTH_AraC"/>
</dbReference>
<dbReference type="PANTHER" id="PTHR43130:SF3">
    <property type="entry name" value="HTH-TYPE TRANSCRIPTIONAL REGULATOR RV1931C"/>
    <property type="match status" value="1"/>
</dbReference>
<evidence type="ECO:0000256" key="2">
    <source>
        <dbReference type="ARBA" id="ARBA00023125"/>
    </source>
</evidence>
<organism evidence="5 6">
    <name type="scientific">Martelella radicis</name>
    <dbReference type="NCBI Taxonomy" id="1397476"/>
    <lineage>
        <taxon>Bacteria</taxon>
        <taxon>Pseudomonadati</taxon>
        <taxon>Pseudomonadota</taxon>
        <taxon>Alphaproteobacteria</taxon>
        <taxon>Hyphomicrobiales</taxon>
        <taxon>Aurantimonadaceae</taxon>
        <taxon>Martelella</taxon>
    </lineage>
</organism>
<dbReference type="RefSeq" id="WP_183491397.1">
    <property type="nucleotide sequence ID" value="NZ_JACIDZ010000026.1"/>
</dbReference>
<evidence type="ECO:0000259" key="4">
    <source>
        <dbReference type="PROSITE" id="PS01124"/>
    </source>
</evidence>
<sequence length="308" mass="34164">MNVTFLLLDGFSNLVFSCLLEPLRMVHDLYREDINWRVISADDGMVESSSHLLLVPTAKREDIEASDLLVIISSNGYRQHPTPENQRLVMALARQSRYVIGADAGAWMLASTGLLDDLTATLHWSVISEFAETFPDVHVSQASYVKEGRLWSCGGASTALELILAFITEEFGAARAFMVSSMFMHDASPQRDGARMPTALSVPGRSKMDAIINIMVETIENPLSLSALAERAHMSTRTLNRLFKAELGMSPGQYYQNIRLTHAREMAENTALGLREIAIRSGYSNAPALSKAFRKAYGHSLRKIEKKP</sequence>
<keyword evidence="6" id="KW-1185">Reference proteome</keyword>
<dbReference type="Gene3D" id="1.10.10.60">
    <property type="entry name" value="Homeodomain-like"/>
    <property type="match status" value="1"/>
</dbReference>
<dbReference type="SMART" id="SM00342">
    <property type="entry name" value="HTH_ARAC"/>
    <property type="match status" value="1"/>
</dbReference>
<dbReference type="PROSITE" id="PS00041">
    <property type="entry name" value="HTH_ARAC_FAMILY_1"/>
    <property type="match status" value="1"/>
</dbReference>
<dbReference type="GO" id="GO:0043565">
    <property type="term" value="F:sequence-specific DNA binding"/>
    <property type="evidence" value="ECO:0007669"/>
    <property type="project" value="InterPro"/>
</dbReference>
<dbReference type="InterPro" id="IPR052158">
    <property type="entry name" value="INH-QAR"/>
</dbReference>
<proteinExistence type="predicted"/>
<accession>A0A7W6PC45</accession>
<dbReference type="Proteomes" id="UP000530571">
    <property type="component" value="Unassembled WGS sequence"/>
</dbReference>
<dbReference type="AlphaFoldDB" id="A0A7W6PC45"/>
<dbReference type="Pfam" id="PF12833">
    <property type="entry name" value="HTH_18"/>
    <property type="match status" value="1"/>
</dbReference>
<dbReference type="SUPFAM" id="SSF52317">
    <property type="entry name" value="Class I glutamine amidotransferase-like"/>
    <property type="match status" value="1"/>
</dbReference>
<feature type="domain" description="HTH araC/xylS-type" evidence="4">
    <location>
        <begin position="209"/>
        <end position="307"/>
    </location>
</feature>
<dbReference type="PROSITE" id="PS01124">
    <property type="entry name" value="HTH_ARAC_FAMILY_2"/>
    <property type="match status" value="1"/>
</dbReference>
<dbReference type="InterPro" id="IPR018062">
    <property type="entry name" value="HTH_AraC-typ_CS"/>
</dbReference>
<dbReference type="Gene3D" id="3.40.50.880">
    <property type="match status" value="1"/>
</dbReference>
<reference evidence="5 6" key="1">
    <citation type="submission" date="2020-08" db="EMBL/GenBank/DDBJ databases">
        <title>Genomic Encyclopedia of Type Strains, Phase IV (KMG-IV): sequencing the most valuable type-strain genomes for metagenomic binning, comparative biology and taxonomic classification.</title>
        <authorList>
            <person name="Goeker M."/>
        </authorList>
    </citation>
    <scope>NUCLEOTIDE SEQUENCE [LARGE SCALE GENOMIC DNA]</scope>
    <source>
        <strain evidence="5 6">DSM 28101</strain>
    </source>
</reference>
<gene>
    <name evidence="5" type="ORF">GGR30_004545</name>
</gene>
<evidence type="ECO:0000256" key="3">
    <source>
        <dbReference type="ARBA" id="ARBA00023163"/>
    </source>
</evidence>
<evidence type="ECO:0000256" key="1">
    <source>
        <dbReference type="ARBA" id="ARBA00023015"/>
    </source>
</evidence>
<dbReference type="InterPro" id="IPR009057">
    <property type="entry name" value="Homeodomain-like_sf"/>
</dbReference>
<dbReference type="Pfam" id="PF01965">
    <property type="entry name" value="DJ-1_PfpI"/>
    <property type="match status" value="1"/>
</dbReference>
<keyword evidence="3" id="KW-0804">Transcription</keyword>
<comment type="caution">
    <text evidence="5">The sequence shown here is derived from an EMBL/GenBank/DDBJ whole genome shotgun (WGS) entry which is preliminary data.</text>
</comment>
<evidence type="ECO:0000313" key="6">
    <source>
        <dbReference type="Proteomes" id="UP000530571"/>
    </source>
</evidence>
<dbReference type="InterPro" id="IPR002818">
    <property type="entry name" value="DJ-1/PfpI"/>
</dbReference>
<dbReference type="SUPFAM" id="SSF46689">
    <property type="entry name" value="Homeodomain-like"/>
    <property type="match status" value="2"/>
</dbReference>
<dbReference type="GO" id="GO:0003700">
    <property type="term" value="F:DNA-binding transcription factor activity"/>
    <property type="evidence" value="ECO:0007669"/>
    <property type="project" value="InterPro"/>
</dbReference>
<dbReference type="PANTHER" id="PTHR43130">
    <property type="entry name" value="ARAC-FAMILY TRANSCRIPTIONAL REGULATOR"/>
    <property type="match status" value="1"/>
</dbReference>
<dbReference type="EMBL" id="JACIDZ010000026">
    <property type="protein sequence ID" value="MBB4124585.1"/>
    <property type="molecule type" value="Genomic_DNA"/>
</dbReference>
<keyword evidence="2" id="KW-0238">DNA-binding</keyword>
<keyword evidence="1" id="KW-0805">Transcription regulation</keyword>
<evidence type="ECO:0000313" key="5">
    <source>
        <dbReference type="EMBL" id="MBB4124585.1"/>
    </source>
</evidence>
<name>A0A7W6PC45_9HYPH</name>
<dbReference type="CDD" id="cd03136">
    <property type="entry name" value="GATase1_AraC_ArgR_like"/>
    <property type="match status" value="1"/>
</dbReference>
<protein>
    <submittedName>
        <fullName evidence="5">Transcriptional regulator GlxA family with amidase domain</fullName>
    </submittedName>
</protein>